<accession>A0ACB8CQT6</accession>
<evidence type="ECO:0000313" key="1">
    <source>
        <dbReference type="EMBL" id="KAH7949423.1"/>
    </source>
</evidence>
<sequence length="97" mass="11410">MMHSHIVARKIEVVKWHRALGNNVSCTSRHFKIDRKRICEWDSKYDTLKHLNYGKQKMKCKLTDGGPIFNEELDNALLDYLEMKRNKMLATWSVTGS</sequence>
<gene>
    <name evidence="1" type="ORF">HPB49_009546</name>
</gene>
<comment type="caution">
    <text evidence="1">The sequence shown here is derived from an EMBL/GenBank/DDBJ whole genome shotgun (WGS) entry which is preliminary data.</text>
</comment>
<protein>
    <submittedName>
        <fullName evidence="1">Uncharacterized protein</fullName>
    </submittedName>
</protein>
<organism evidence="1 2">
    <name type="scientific">Dermacentor silvarum</name>
    <name type="common">Tick</name>
    <dbReference type="NCBI Taxonomy" id="543639"/>
    <lineage>
        <taxon>Eukaryota</taxon>
        <taxon>Metazoa</taxon>
        <taxon>Ecdysozoa</taxon>
        <taxon>Arthropoda</taxon>
        <taxon>Chelicerata</taxon>
        <taxon>Arachnida</taxon>
        <taxon>Acari</taxon>
        <taxon>Parasitiformes</taxon>
        <taxon>Ixodida</taxon>
        <taxon>Ixodoidea</taxon>
        <taxon>Ixodidae</taxon>
        <taxon>Rhipicephalinae</taxon>
        <taxon>Dermacentor</taxon>
    </lineage>
</organism>
<dbReference type="Proteomes" id="UP000821865">
    <property type="component" value="Chromosome 5"/>
</dbReference>
<evidence type="ECO:0000313" key="2">
    <source>
        <dbReference type="Proteomes" id="UP000821865"/>
    </source>
</evidence>
<keyword evidence="2" id="KW-1185">Reference proteome</keyword>
<name>A0ACB8CQT6_DERSI</name>
<dbReference type="EMBL" id="CM023474">
    <property type="protein sequence ID" value="KAH7949423.1"/>
    <property type="molecule type" value="Genomic_DNA"/>
</dbReference>
<proteinExistence type="predicted"/>
<reference evidence="1" key="1">
    <citation type="submission" date="2020-05" db="EMBL/GenBank/DDBJ databases">
        <title>Large-scale comparative analyses of tick genomes elucidate their genetic diversity and vector capacities.</title>
        <authorList>
            <person name="Jia N."/>
            <person name="Wang J."/>
            <person name="Shi W."/>
            <person name="Du L."/>
            <person name="Sun Y."/>
            <person name="Zhan W."/>
            <person name="Jiang J."/>
            <person name="Wang Q."/>
            <person name="Zhang B."/>
            <person name="Ji P."/>
            <person name="Sakyi L.B."/>
            <person name="Cui X."/>
            <person name="Yuan T."/>
            <person name="Jiang B."/>
            <person name="Yang W."/>
            <person name="Lam T.T.-Y."/>
            <person name="Chang Q."/>
            <person name="Ding S."/>
            <person name="Wang X."/>
            <person name="Zhu J."/>
            <person name="Ruan X."/>
            <person name="Zhao L."/>
            <person name="Wei J."/>
            <person name="Que T."/>
            <person name="Du C."/>
            <person name="Cheng J."/>
            <person name="Dai P."/>
            <person name="Han X."/>
            <person name="Huang E."/>
            <person name="Gao Y."/>
            <person name="Liu J."/>
            <person name="Shao H."/>
            <person name="Ye R."/>
            <person name="Li L."/>
            <person name="Wei W."/>
            <person name="Wang X."/>
            <person name="Wang C."/>
            <person name="Yang T."/>
            <person name="Huo Q."/>
            <person name="Li W."/>
            <person name="Guo W."/>
            <person name="Chen H."/>
            <person name="Zhou L."/>
            <person name="Ni X."/>
            <person name="Tian J."/>
            <person name="Zhou Y."/>
            <person name="Sheng Y."/>
            <person name="Liu T."/>
            <person name="Pan Y."/>
            <person name="Xia L."/>
            <person name="Li J."/>
            <person name="Zhao F."/>
            <person name="Cao W."/>
        </authorList>
    </citation>
    <scope>NUCLEOTIDE SEQUENCE</scope>
    <source>
        <strain evidence="1">Dsil-2018</strain>
    </source>
</reference>